<comment type="caution">
    <text evidence="2">The sequence shown here is derived from an EMBL/GenBank/DDBJ whole genome shotgun (WGS) entry which is preliminary data.</text>
</comment>
<reference evidence="2" key="1">
    <citation type="submission" date="2019-05" db="EMBL/GenBank/DDBJ databases">
        <title>Annotation for the trematode Paragonimus heterotremus.</title>
        <authorList>
            <person name="Choi Y.-J."/>
        </authorList>
    </citation>
    <scope>NUCLEOTIDE SEQUENCE</scope>
    <source>
        <strain evidence="2">LC</strain>
    </source>
</reference>
<organism evidence="2 3">
    <name type="scientific">Paragonimus heterotremus</name>
    <dbReference type="NCBI Taxonomy" id="100268"/>
    <lineage>
        <taxon>Eukaryota</taxon>
        <taxon>Metazoa</taxon>
        <taxon>Spiralia</taxon>
        <taxon>Lophotrochozoa</taxon>
        <taxon>Platyhelminthes</taxon>
        <taxon>Trematoda</taxon>
        <taxon>Digenea</taxon>
        <taxon>Plagiorchiida</taxon>
        <taxon>Troglotremata</taxon>
        <taxon>Troglotrematidae</taxon>
        <taxon>Paragonimus</taxon>
    </lineage>
</organism>
<dbReference type="SUPFAM" id="SSF49562">
    <property type="entry name" value="C2 domain (Calcium/lipid-binding domain, CaLB)"/>
    <property type="match status" value="1"/>
</dbReference>
<name>A0A8J4WIA2_9TREM</name>
<evidence type="ECO:0000313" key="3">
    <source>
        <dbReference type="Proteomes" id="UP000748531"/>
    </source>
</evidence>
<dbReference type="Proteomes" id="UP000748531">
    <property type="component" value="Unassembled WGS sequence"/>
</dbReference>
<feature type="compositionally biased region" description="Acidic residues" evidence="1">
    <location>
        <begin position="134"/>
        <end position="144"/>
    </location>
</feature>
<feature type="region of interest" description="Disordered" evidence="1">
    <location>
        <begin position="131"/>
        <end position="153"/>
    </location>
</feature>
<dbReference type="OrthoDB" id="6273828at2759"/>
<evidence type="ECO:0000313" key="2">
    <source>
        <dbReference type="EMBL" id="KAF5401661.1"/>
    </source>
</evidence>
<sequence>MSLSVRIKYLDGLTKKDDRIIKGKFRESKQSTNRANGRDSVYFGQTLLWPVSRPIDDRDVLELSAYNYRKHLPGSLLGTITVNLFSLTRENRMSLRENLVDGSNRPTSVSVAWTESGVDDNLDDLLEAERLIREEDEDDDDQDDSVLPAPEPR</sequence>
<dbReference type="EMBL" id="LUCH01002324">
    <property type="protein sequence ID" value="KAF5401661.1"/>
    <property type="molecule type" value="Genomic_DNA"/>
</dbReference>
<dbReference type="InterPro" id="IPR035892">
    <property type="entry name" value="C2_domain_sf"/>
</dbReference>
<proteinExistence type="predicted"/>
<accession>A0A8J4WIA2</accession>
<protein>
    <submittedName>
        <fullName evidence="2">Uncharacterized protein</fullName>
    </submittedName>
</protein>
<dbReference type="AlphaFoldDB" id="A0A8J4WIA2"/>
<keyword evidence="3" id="KW-1185">Reference proteome</keyword>
<gene>
    <name evidence="2" type="ORF">PHET_04721</name>
</gene>
<dbReference type="Gene3D" id="2.60.40.150">
    <property type="entry name" value="C2 domain"/>
    <property type="match status" value="1"/>
</dbReference>
<evidence type="ECO:0000256" key="1">
    <source>
        <dbReference type="SAM" id="MobiDB-lite"/>
    </source>
</evidence>